<name>A0A3B1AA31_9ZZZZ</name>
<feature type="coiled-coil region" evidence="1">
    <location>
        <begin position="307"/>
        <end position="334"/>
    </location>
</feature>
<dbReference type="SUPFAM" id="SSF48452">
    <property type="entry name" value="TPR-like"/>
    <property type="match status" value="1"/>
</dbReference>
<reference evidence="2" key="1">
    <citation type="submission" date="2018-06" db="EMBL/GenBank/DDBJ databases">
        <authorList>
            <person name="Zhirakovskaya E."/>
        </authorList>
    </citation>
    <scope>NUCLEOTIDE SEQUENCE</scope>
</reference>
<dbReference type="InterPro" id="IPR011990">
    <property type="entry name" value="TPR-like_helical_dom_sf"/>
</dbReference>
<organism evidence="2">
    <name type="scientific">hydrothermal vent metagenome</name>
    <dbReference type="NCBI Taxonomy" id="652676"/>
    <lineage>
        <taxon>unclassified sequences</taxon>
        <taxon>metagenomes</taxon>
        <taxon>ecological metagenomes</taxon>
    </lineage>
</organism>
<dbReference type="AlphaFoldDB" id="A0A3B1AA31"/>
<accession>A0A3B1AA31</accession>
<gene>
    <name evidence="2" type="ORF">MNBD_GAMMA22-1045</name>
</gene>
<proteinExistence type="predicted"/>
<evidence type="ECO:0000313" key="2">
    <source>
        <dbReference type="EMBL" id="VAW96702.1"/>
    </source>
</evidence>
<evidence type="ECO:0000256" key="1">
    <source>
        <dbReference type="SAM" id="Coils"/>
    </source>
</evidence>
<sequence>MAHTYKNISLSIVLLFSGFSSFSFADESQPIITSQKIFNLDYGNALYYLYQQKYFSALTQLKIAKTVSPIKTQGFAPDIIYSGLALRYGINSLASKQLLFLAKSNLSKVEHDQIWFYQAKLNLINTQDSLAETALSQIGSSLPERFIQEKNNLLIEAYIRLNKLENAQQEIDKIEGDDESYFYSRYNLGVAYIRNGNIKQGTKVLTQLGELSSDRNELLALRDKANIALGFSYLRENKAELAISYFTKIRLNGPFSNKGLLGLGWAYVLAGKHKKALTPWVELKSRHTIEPAVQEVLLAIPNSLEKLEQLKAAAGQYEEAITNYKNEVKKLNATLRLIKTGEFMRSLKPTTINDDSDFPWHLTSIPKTETAIYLGQLFGSHSFQVGFENYRSLLYLNYIIQGWSESLPTYRKILNIRQSVYDDRLTEIDLQTSIAKFNKLDSKYKKLLAKLQSIESSDDDMALADSFEYSLIKRFDNLEQAISNETSLDDATQMFEQANRLRAILKWDIKRDYIPRLWSSKQTLIELQKSIDLTAKKKDVVKNSMSSASINFSEYNSRFSQAEKRLSLINAKLQNLLNYQKQQLNTLATKELTRRQILLQGYIDQAQYSLARLFDKLSNEQ</sequence>
<protein>
    <submittedName>
        <fullName evidence="2">Uncharacterized protein</fullName>
    </submittedName>
</protein>
<keyword evidence="1" id="KW-0175">Coiled coil</keyword>
<dbReference type="EMBL" id="UOFS01000029">
    <property type="protein sequence ID" value="VAW96702.1"/>
    <property type="molecule type" value="Genomic_DNA"/>
</dbReference>
<dbReference type="Gene3D" id="1.25.40.10">
    <property type="entry name" value="Tetratricopeptide repeat domain"/>
    <property type="match status" value="1"/>
</dbReference>